<evidence type="ECO:0000313" key="2">
    <source>
        <dbReference type="Proteomes" id="UP001139068"/>
    </source>
</evidence>
<dbReference type="Proteomes" id="UP001139068">
    <property type="component" value="Unassembled WGS sequence"/>
</dbReference>
<dbReference type="CDD" id="cd21631">
    <property type="entry name" value="RHH_CopG_NikR-like"/>
    <property type="match status" value="1"/>
</dbReference>
<comment type="caution">
    <text evidence="1">The sequence shown here is derived from an EMBL/GenBank/DDBJ whole genome shotgun (WGS) entry which is preliminary data.</text>
</comment>
<organism evidence="1 2">
    <name type="scientific">Candidatus Mycolicibacterium alkanivorans</name>
    <dbReference type="NCBI Taxonomy" id="2954114"/>
    <lineage>
        <taxon>Bacteria</taxon>
        <taxon>Bacillati</taxon>
        <taxon>Actinomycetota</taxon>
        <taxon>Actinomycetes</taxon>
        <taxon>Mycobacteriales</taxon>
        <taxon>Mycobacteriaceae</taxon>
        <taxon>Mycolicibacterium</taxon>
    </lineage>
</organism>
<sequence length="100" mass="10862">MTSKRFTDADYADMAEDYAGNPPTVEEILSLEVNPAFLRMGRPAKGVAAKGKTPVISVRLPGAIRAELVRRAEDEGSSPSELIRQAVVEFLGNHPLKSPR</sequence>
<proteinExistence type="predicted"/>
<name>A0ABS9YQB5_9MYCO</name>
<gene>
    <name evidence="1" type="ORF">K9U37_00335</name>
</gene>
<dbReference type="InterPro" id="IPR010985">
    <property type="entry name" value="Ribbon_hlx_hlx"/>
</dbReference>
<evidence type="ECO:0000313" key="1">
    <source>
        <dbReference type="EMBL" id="MCI4673476.1"/>
    </source>
</evidence>
<accession>A0ABS9YQB5</accession>
<dbReference type="SUPFAM" id="SSF47598">
    <property type="entry name" value="Ribbon-helix-helix"/>
    <property type="match status" value="1"/>
</dbReference>
<dbReference type="EMBL" id="JAIVFL010000001">
    <property type="protein sequence ID" value="MCI4673476.1"/>
    <property type="molecule type" value="Genomic_DNA"/>
</dbReference>
<dbReference type="RefSeq" id="WP_243070009.1">
    <property type="nucleotide sequence ID" value="NZ_JAIVFL010000001.1"/>
</dbReference>
<keyword evidence="2" id="KW-1185">Reference proteome</keyword>
<reference evidence="1" key="1">
    <citation type="journal article" date="2022" name="ISME J.">
        <title>Identification of active gaseous-alkane degraders at natural gas seeps.</title>
        <authorList>
            <person name="Farhan Ul Haque M."/>
            <person name="Hernandez M."/>
            <person name="Crombie A.T."/>
            <person name="Murrell J.C."/>
        </authorList>
    </citation>
    <scope>NUCLEOTIDE SEQUENCE</scope>
    <source>
        <strain evidence="1">ANDR5</strain>
    </source>
</reference>
<protein>
    <submittedName>
        <fullName evidence="1">Ribbon-helix-helix domain-containing protein</fullName>
    </submittedName>
</protein>